<gene>
    <name evidence="1" type="ORF">H5410_024047</name>
</gene>
<protein>
    <submittedName>
        <fullName evidence="1">Uncharacterized protein</fullName>
    </submittedName>
</protein>
<comment type="caution">
    <text evidence="1">The sequence shown here is derived from an EMBL/GenBank/DDBJ whole genome shotgun (WGS) entry which is preliminary data.</text>
</comment>
<proteinExistence type="predicted"/>
<organism evidence="1 2">
    <name type="scientific">Solanum commersonii</name>
    <name type="common">Commerson's wild potato</name>
    <name type="synonym">Commerson's nightshade</name>
    <dbReference type="NCBI Taxonomy" id="4109"/>
    <lineage>
        <taxon>Eukaryota</taxon>
        <taxon>Viridiplantae</taxon>
        <taxon>Streptophyta</taxon>
        <taxon>Embryophyta</taxon>
        <taxon>Tracheophyta</taxon>
        <taxon>Spermatophyta</taxon>
        <taxon>Magnoliopsida</taxon>
        <taxon>eudicotyledons</taxon>
        <taxon>Gunneridae</taxon>
        <taxon>Pentapetalae</taxon>
        <taxon>asterids</taxon>
        <taxon>lamiids</taxon>
        <taxon>Solanales</taxon>
        <taxon>Solanaceae</taxon>
        <taxon>Solanoideae</taxon>
        <taxon>Solaneae</taxon>
        <taxon>Solanum</taxon>
    </lineage>
</organism>
<evidence type="ECO:0000313" key="2">
    <source>
        <dbReference type="Proteomes" id="UP000824120"/>
    </source>
</evidence>
<dbReference type="AlphaFoldDB" id="A0A9J5ZKW5"/>
<keyword evidence="2" id="KW-1185">Reference proteome</keyword>
<reference evidence="1 2" key="1">
    <citation type="submission" date="2020-09" db="EMBL/GenBank/DDBJ databases">
        <title>De no assembly of potato wild relative species, Solanum commersonii.</title>
        <authorList>
            <person name="Cho K."/>
        </authorList>
    </citation>
    <scope>NUCLEOTIDE SEQUENCE [LARGE SCALE GENOMIC DNA]</scope>
    <source>
        <strain evidence="1">LZ3.2</strain>
        <tissue evidence="1">Leaf</tissue>
    </source>
</reference>
<dbReference type="Proteomes" id="UP000824120">
    <property type="component" value="Chromosome 4"/>
</dbReference>
<dbReference type="EMBL" id="JACXVP010000004">
    <property type="protein sequence ID" value="KAG5612766.1"/>
    <property type="molecule type" value="Genomic_DNA"/>
</dbReference>
<accession>A0A9J5ZKW5</accession>
<sequence length="120" mass="13813">MTLAMDPVGPHRILISFLLKYFMDMRSNLSYGASWTLRPKWPIFKVKRAPEQLLSQLALTDKTTHYKGQTSNETGTFVKTLDMELVGPHGQNNTFSRSNELWSRPGILDSFLSKFFMVVR</sequence>
<evidence type="ECO:0000313" key="1">
    <source>
        <dbReference type="EMBL" id="KAG5612766.1"/>
    </source>
</evidence>
<name>A0A9J5ZKW5_SOLCO</name>